<dbReference type="NCBIfam" id="TIGR02433">
    <property type="entry name" value="lysidine_TilS_C"/>
    <property type="match status" value="1"/>
</dbReference>
<keyword evidence="4 8" id="KW-0819">tRNA processing</keyword>
<dbReference type="Gene3D" id="3.40.50.620">
    <property type="entry name" value="HUPs"/>
    <property type="match status" value="1"/>
</dbReference>
<reference evidence="10" key="1">
    <citation type="journal article" date="2021" name="PeerJ">
        <title>Extensive microbial diversity within the chicken gut microbiome revealed by metagenomics and culture.</title>
        <authorList>
            <person name="Gilroy R."/>
            <person name="Ravi A."/>
            <person name="Getino M."/>
            <person name="Pursley I."/>
            <person name="Horton D.L."/>
            <person name="Alikhan N.F."/>
            <person name="Baker D."/>
            <person name="Gharbi K."/>
            <person name="Hall N."/>
            <person name="Watson M."/>
            <person name="Adriaenssens E.M."/>
            <person name="Foster-Nyarko E."/>
            <person name="Jarju S."/>
            <person name="Secka A."/>
            <person name="Antonio M."/>
            <person name="Oren A."/>
            <person name="Chaudhuri R.R."/>
            <person name="La Ragione R."/>
            <person name="Hildebrand F."/>
            <person name="Pallen M.J."/>
        </authorList>
    </citation>
    <scope>NUCLEOTIDE SEQUENCE</scope>
    <source>
        <strain evidence="10">CHK121-7720</strain>
    </source>
</reference>
<feature type="binding site" evidence="8">
    <location>
        <begin position="31"/>
        <end position="36"/>
    </location>
    <ligand>
        <name>ATP</name>
        <dbReference type="ChEBI" id="CHEBI:30616"/>
    </ligand>
</feature>
<dbReference type="InterPro" id="IPR012795">
    <property type="entry name" value="tRNA_Ile_lys_synt_N"/>
</dbReference>
<dbReference type="InterPro" id="IPR011063">
    <property type="entry name" value="TilS/TtcA_N"/>
</dbReference>
<dbReference type="InterPro" id="IPR002321">
    <property type="entry name" value="Cyt_c_II"/>
</dbReference>
<gene>
    <name evidence="8 10" type="primary">tilS</name>
    <name evidence="10" type="ORF">K8U91_10530</name>
</gene>
<proteinExistence type="inferred from homology"/>
<keyword evidence="5 8" id="KW-0547">Nucleotide-binding</keyword>
<evidence type="ECO:0000256" key="4">
    <source>
        <dbReference type="ARBA" id="ARBA00022694"/>
    </source>
</evidence>
<dbReference type="GO" id="GO:0005506">
    <property type="term" value="F:iron ion binding"/>
    <property type="evidence" value="ECO:0007669"/>
    <property type="project" value="InterPro"/>
</dbReference>
<keyword evidence="3 8" id="KW-0436">Ligase</keyword>
<dbReference type="Pfam" id="PF11734">
    <property type="entry name" value="TilS_C"/>
    <property type="match status" value="1"/>
</dbReference>
<dbReference type="SUPFAM" id="SSF56037">
    <property type="entry name" value="PheT/TilS domain"/>
    <property type="match status" value="1"/>
</dbReference>
<evidence type="ECO:0000256" key="3">
    <source>
        <dbReference type="ARBA" id="ARBA00022598"/>
    </source>
</evidence>
<comment type="caution">
    <text evidence="10">The sequence shown here is derived from an EMBL/GenBank/DDBJ whole genome shotgun (WGS) entry which is preliminary data.</text>
</comment>
<comment type="similarity">
    <text evidence="8">Belongs to the tRNA(Ile)-lysidine synthase family.</text>
</comment>
<dbReference type="NCBIfam" id="TIGR02432">
    <property type="entry name" value="lysidine_TilS_N"/>
    <property type="match status" value="1"/>
</dbReference>
<keyword evidence="6 8" id="KW-0067">ATP-binding</keyword>
<evidence type="ECO:0000256" key="1">
    <source>
        <dbReference type="ARBA" id="ARBA00004496"/>
    </source>
</evidence>
<comment type="catalytic activity">
    <reaction evidence="7 8">
        <text>cytidine(34) in tRNA(Ile2) + L-lysine + ATP = lysidine(34) in tRNA(Ile2) + AMP + diphosphate + H(+)</text>
        <dbReference type="Rhea" id="RHEA:43744"/>
        <dbReference type="Rhea" id="RHEA-COMP:10625"/>
        <dbReference type="Rhea" id="RHEA-COMP:10670"/>
        <dbReference type="ChEBI" id="CHEBI:15378"/>
        <dbReference type="ChEBI" id="CHEBI:30616"/>
        <dbReference type="ChEBI" id="CHEBI:32551"/>
        <dbReference type="ChEBI" id="CHEBI:33019"/>
        <dbReference type="ChEBI" id="CHEBI:82748"/>
        <dbReference type="ChEBI" id="CHEBI:83665"/>
        <dbReference type="ChEBI" id="CHEBI:456215"/>
        <dbReference type="EC" id="6.3.4.19"/>
    </reaction>
</comment>
<dbReference type="EMBL" id="DYUD01000027">
    <property type="protein sequence ID" value="HJG89889.1"/>
    <property type="molecule type" value="Genomic_DNA"/>
</dbReference>
<dbReference type="HAMAP" id="MF_01161">
    <property type="entry name" value="tRNA_Ile_lys_synt"/>
    <property type="match status" value="1"/>
</dbReference>
<evidence type="ECO:0000256" key="2">
    <source>
        <dbReference type="ARBA" id="ARBA00022490"/>
    </source>
</evidence>
<comment type="domain">
    <text evidence="8">The N-terminal region contains the highly conserved SGGXDS motif, predicted to be a P-loop motif involved in ATP binding.</text>
</comment>
<evidence type="ECO:0000313" key="10">
    <source>
        <dbReference type="EMBL" id="HJG89889.1"/>
    </source>
</evidence>
<organism evidence="10 11">
    <name type="scientific">Barnesiella viscericola</name>
    <dbReference type="NCBI Taxonomy" id="397865"/>
    <lineage>
        <taxon>Bacteria</taxon>
        <taxon>Pseudomonadati</taxon>
        <taxon>Bacteroidota</taxon>
        <taxon>Bacteroidia</taxon>
        <taxon>Bacteroidales</taxon>
        <taxon>Barnesiellaceae</taxon>
        <taxon>Barnesiella</taxon>
    </lineage>
</organism>
<dbReference type="GO" id="GO:0020037">
    <property type="term" value="F:heme binding"/>
    <property type="evidence" value="ECO:0007669"/>
    <property type="project" value="InterPro"/>
</dbReference>
<dbReference type="CDD" id="cd01992">
    <property type="entry name" value="TilS_N"/>
    <property type="match status" value="1"/>
</dbReference>
<keyword evidence="2 8" id="KW-0963">Cytoplasm</keyword>
<dbReference type="RefSeq" id="WP_273306947.1">
    <property type="nucleotide sequence ID" value="NZ_DYUD01000027.1"/>
</dbReference>
<name>A0A921SVZ1_9BACT</name>
<dbReference type="GO" id="GO:0005524">
    <property type="term" value="F:ATP binding"/>
    <property type="evidence" value="ECO:0007669"/>
    <property type="project" value="UniProtKB-UniRule"/>
</dbReference>
<accession>A0A921SVZ1</accession>
<dbReference type="InterPro" id="IPR014729">
    <property type="entry name" value="Rossmann-like_a/b/a_fold"/>
</dbReference>
<dbReference type="InterPro" id="IPR012094">
    <property type="entry name" value="tRNA_Ile_lys_synt"/>
</dbReference>
<evidence type="ECO:0000259" key="9">
    <source>
        <dbReference type="SMART" id="SM00977"/>
    </source>
</evidence>
<comment type="subcellular location">
    <subcellularLocation>
        <location evidence="1 8">Cytoplasm</location>
    </subcellularLocation>
</comment>
<dbReference type="GO" id="GO:0009055">
    <property type="term" value="F:electron transfer activity"/>
    <property type="evidence" value="ECO:0007669"/>
    <property type="project" value="InterPro"/>
</dbReference>
<feature type="domain" description="Lysidine-tRNA(Ile) synthetase C-terminal" evidence="9">
    <location>
        <begin position="377"/>
        <end position="449"/>
    </location>
</feature>
<comment type="function">
    <text evidence="8">Ligates lysine onto the cytidine present at position 34 of the AUA codon-specific tRNA(Ile) that contains the anticodon CAU, in an ATP-dependent manner. Cytidine is converted to lysidine, thus changing the amino acid specificity of the tRNA from methionine to isoleucine.</text>
</comment>
<dbReference type="SMART" id="SM00977">
    <property type="entry name" value="TilS_C"/>
    <property type="match status" value="1"/>
</dbReference>
<evidence type="ECO:0000256" key="5">
    <source>
        <dbReference type="ARBA" id="ARBA00022741"/>
    </source>
</evidence>
<dbReference type="AlphaFoldDB" id="A0A921SVZ1"/>
<sequence>MSVPQFLHRIETFIADNRLLDKSAPVVVGVSGGADSIALLHVLNRLGYSCIACHCNFNLRGEESLRDRNFTRDTVREWGITFDEVSFDTLSYARENSLSIEMACRRLRYDWFEEKRRQYGAQAIAVAHHRDDSVETLLLNLVRGTGIAGLTSMRPRNGFVVRPFLPVSRREIEAYLSEQHLSHVVDHTNLENLYVRNKIRLDVLPLLRTINPSVDRAIYTTMQNLREVERVYRDAIKRQQCEVLVQKEGEVRVPIDRLRLLPSPRAFLFELLSPCGFVPDQIDEIEAACDGESGRVFLAPEYRVVKDRLDLILITREKEKEEVGADTDIVATIINPKEVGSLLAGRLSYRCVDAGNYEFPRDKSHACFDLDKLVFPLVIRHWRQGDRFRPFGMKGSRKLSDYFSDCKYSLIDKSQALLLCSGATILWILGERVADGYRITAETKRIIEFNYKK</sequence>
<reference evidence="10" key="2">
    <citation type="submission" date="2021-09" db="EMBL/GenBank/DDBJ databases">
        <authorList>
            <person name="Gilroy R."/>
        </authorList>
    </citation>
    <scope>NUCLEOTIDE SEQUENCE</scope>
    <source>
        <strain evidence="10">CHK121-7720</strain>
    </source>
</reference>
<evidence type="ECO:0000313" key="11">
    <source>
        <dbReference type="Proteomes" id="UP000757103"/>
    </source>
</evidence>
<dbReference type="SUPFAM" id="SSF52402">
    <property type="entry name" value="Adenine nucleotide alpha hydrolases-like"/>
    <property type="match status" value="1"/>
</dbReference>
<dbReference type="Pfam" id="PF01171">
    <property type="entry name" value="ATP_bind_3"/>
    <property type="match status" value="1"/>
</dbReference>
<dbReference type="PANTHER" id="PTHR43033">
    <property type="entry name" value="TRNA(ILE)-LYSIDINE SYNTHASE-RELATED"/>
    <property type="match status" value="1"/>
</dbReference>
<dbReference type="GO" id="GO:0005737">
    <property type="term" value="C:cytoplasm"/>
    <property type="evidence" value="ECO:0007669"/>
    <property type="project" value="UniProtKB-SubCell"/>
</dbReference>
<dbReference type="GO" id="GO:0032267">
    <property type="term" value="F:tRNA(Ile)-lysidine synthase activity"/>
    <property type="evidence" value="ECO:0007669"/>
    <property type="project" value="UniProtKB-EC"/>
</dbReference>
<dbReference type="GO" id="GO:0006400">
    <property type="term" value="P:tRNA modification"/>
    <property type="evidence" value="ECO:0007669"/>
    <property type="project" value="UniProtKB-UniRule"/>
</dbReference>
<dbReference type="InterPro" id="IPR012796">
    <property type="entry name" value="Lysidine-tRNA-synth_C"/>
</dbReference>
<evidence type="ECO:0000256" key="8">
    <source>
        <dbReference type="HAMAP-Rule" id="MF_01161"/>
    </source>
</evidence>
<dbReference type="EC" id="6.3.4.19" evidence="8"/>
<evidence type="ECO:0000256" key="6">
    <source>
        <dbReference type="ARBA" id="ARBA00022840"/>
    </source>
</evidence>
<dbReference type="Proteomes" id="UP000757103">
    <property type="component" value="Unassembled WGS sequence"/>
</dbReference>
<protein>
    <recommendedName>
        <fullName evidence="8">tRNA(Ile)-lysidine synthase</fullName>
        <ecNumber evidence="8">6.3.4.19</ecNumber>
    </recommendedName>
    <alternativeName>
        <fullName evidence="8">tRNA(Ile)-2-lysyl-cytidine synthase</fullName>
    </alternativeName>
    <alternativeName>
        <fullName evidence="8">tRNA(Ile)-lysidine synthetase</fullName>
    </alternativeName>
</protein>
<evidence type="ECO:0000256" key="7">
    <source>
        <dbReference type="ARBA" id="ARBA00048539"/>
    </source>
</evidence>
<dbReference type="PANTHER" id="PTHR43033:SF1">
    <property type="entry name" value="TRNA(ILE)-LYSIDINE SYNTHASE-RELATED"/>
    <property type="match status" value="1"/>
</dbReference>
<dbReference type="PROSITE" id="PS51009">
    <property type="entry name" value="CYTCII"/>
    <property type="match status" value="1"/>
</dbReference>